<dbReference type="EMBL" id="KK105357">
    <property type="protein sequence ID" value="KIY92742.1"/>
    <property type="molecule type" value="Genomic_DNA"/>
</dbReference>
<feature type="compositionally biased region" description="Low complexity" evidence="1">
    <location>
        <begin position="135"/>
        <end position="144"/>
    </location>
</feature>
<keyword evidence="2" id="KW-0732">Signal</keyword>
<evidence type="ECO:0000256" key="2">
    <source>
        <dbReference type="SAM" id="SignalP"/>
    </source>
</evidence>
<dbReference type="STRING" id="145388.A0A0D2IXU4"/>
<evidence type="ECO:0000313" key="4">
    <source>
        <dbReference type="Proteomes" id="UP000054498"/>
    </source>
</evidence>
<dbReference type="AlphaFoldDB" id="A0A0D2IXU4"/>
<sequence>MSTGHSTMDMVLVILVPLLLRQLLPLLQAAWEKYLKRADKGSGAHQRVVTYTQKHAQYSYSGDIDKEPPNHLLQAAILLYLNHTADLASKITHADVQLRRVKKDAGVATGAAAADWASKGGGSSDDGGGGGGDDGASSSSSGDSWTSWCRPSGDELLDHLGVSLVPPEDTWVELEAGLRLKRIEQNSNSNGDGSGGEGGGQKAASSSSSTTTLIVEGATAAQVDGFIGRAWAHFREERRKKKKDESRYLYMPVLGRGGGGGGGEEAGGDRWTYKRWEGGCLREGTAI</sequence>
<feature type="signal peptide" evidence="2">
    <location>
        <begin position="1"/>
        <end position="29"/>
    </location>
</feature>
<proteinExistence type="predicted"/>
<feature type="region of interest" description="Disordered" evidence="1">
    <location>
        <begin position="183"/>
        <end position="210"/>
    </location>
</feature>
<keyword evidence="4" id="KW-1185">Reference proteome</keyword>
<evidence type="ECO:0000256" key="1">
    <source>
        <dbReference type="SAM" id="MobiDB-lite"/>
    </source>
</evidence>
<feature type="compositionally biased region" description="Gly residues" evidence="1">
    <location>
        <begin position="192"/>
        <end position="201"/>
    </location>
</feature>
<dbReference type="RefSeq" id="XP_013891762.1">
    <property type="nucleotide sequence ID" value="XM_014036308.1"/>
</dbReference>
<reference evidence="3 4" key="1">
    <citation type="journal article" date="2013" name="BMC Genomics">
        <title>Reconstruction of the lipid metabolism for the microalga Monoraphidium neglectum from its genome sequence reveals characteristics suitable for biofuel production.</title>
        <authorList>
            <person name="Bogen C."/>
            <person name="Al-Dilaimi A."/>
            <person name="Albersmeier A."/>
            <person name="Wichmann J."/>
            <person name="Grundmann M."/>
            <person name="Rupp O."/>
            <person name="Lauersen K.J."/>
            <person name="Blifernez-Klassen O."/>
            <person name="Kalinowski J."/>
            <person name="Goesmann A."/>
            <person name="Mussgnug J.H."/>
            <person name="Kruse O."/>
        </authorList>
    </citation>
    <scope>NUCLEOTIDE SEQUENCE [LARGE SCALE GENOMIC DNA]</scope>
    <source>
        <strain evidence="3 4">SAG 48.87</strain>
    </source>
</reference>
<accession>A0A0D2IXU4</accession>
<feature type="compositionally biased region" description="Gly residues" evidence="1">
    <location>
        <begin position="119"/>
        <end position="134"/>
    </location>
</feature>
<name>A0A0D2IXU4_9CHLO</name>
<feature type="region of interest" description="Disordered" evidence="1">
    <location>
        <begin position="112"/>
        <end position="147"/>
    </location>
</feature>
<organism evidence="3 4">
    <name type="scientific">Monoraphidium neglectum</name>
    <dbReference type="NCBI Taxonomy" id="145388"/>
    <lineage>
        <taxon>Eukaryota</taxon>
        <taxon>Viridiplantae</taxon>
        <taxon>Chlorophyta</taxon>
        <taxon>core chlorophytes</taxon>
        <taxon>Chlorophyceae</taxon>
        <taxon>CS clade</taxon>
        <taxon>Sphaeropleales</taxon>
        <taxon>Selenastraceae</taxon>
        <taxon>Monoraphidium</taxon>
    </lineage>
</organism>
<protein>
    <submittedName>
        <fullName evidence="3">Uncharacterized protein</fullName>
    </submittedName>
</protein>
<dbReference type="GeneID" id="25732861"/>
<gene>
    <name evidence="3" type="ORF">MNEG_15221</name>
</gene>
<dbReference type="Proteomes" id="UP000054498">
    <property type="component" value="Unassembled WGS sequence"/>
</dbReference>
<dbReference type="KEGG" id="mng:MNEG_15221"/>
<feature type="chain" id="PRO_5002244433" evidence="2">
    <location>
        <begin position="30"/>
        <end position="287"/>
    </location>
</feature>
<evidence type="ECO:0000313" key="3">
    <source>
        <dbReference type="EMBL" id="KIY92742.1"/>
    </source>
</evidence>